<dbReference type="GO" id="GO:0007005">
    <property type="term" value="P:mitochondrion organization"/>
    <property type="evidence" value="ECO:0007669"/>
    <property type="project" value="InterPro"/>
</dbReference>
<proteinExistence type="predicted"/>
<gene>
    <name evidence="2" type="ORF">RND81_07G026800</name>
</gene>
<dbReference type="Gene3D" id="3.40.50.1440">
    <property type="entry name" value="Tubulin/FtsZ, GTPase domain"/>
    <property type="match status" value="1"/>
</dbReference>
<dbReference type="AlphaFoldDB" id="A0AAW1JQA0"/>
<dbReference type="EMBL" id="JBDFQZ010000007">
    <property type="protein sequence ID" value="KAK9705011.1"/>
    <property type="molecule type" value="Genomic_DNA"/>
</dbReference>
<evidence type="ECO:0000259" key="1">
    <source>
        <dbReference type="Pfam" id="PF10644"/>
    </source>
</evidence>
<dbReference type="CDD" id="cd06060">
    <property type="entry name" value="misato"/>
    <property type="match status" value="1"/>
</dbReference>
<dbReference type="PANTHER" id="PTHR13391:SF0">
    <property type="entry name" value="PROTEIN MISATO HOMOLOG 1"/>
    <property type="match status" value="1"/>
</dbReference>
<comment type="caution">
    <text evidence="2">The sequence shown here is derived from an EMBL/GenBank/DDBJ whole genome shotgun (WGS) entry which is preliminary data.</text>
</comment>
<dbReference type="InterPro" id="IPR036525">
    <property type="entry name" value="Tubulin/FtsZ_GTPase_sf"/>
</dbReference>
<dbReference type="Proteomes" id="UP001443914">
    <property type="component" value="Unassembled WGS sequence"/>
</dbReference>
<dbReference type="GO" id="GO:0005737">
    <property type="term" value="C:cytoplasm"/>
    <property type="evidence" value="ECO:0007669"/>
    <property type="project" value="TreeGrafter"/>
</dbReference>
<sequence length="524" mass="57513">MREVVTVQVGGFANFIGSYFWNFQDELLGLAGELDTDPVFKNNGLNMDVLYRSGETQEGALTYTPRLVSVIYQGTLGSMSSNGTFYSQPPESPPPVATWKGSLSVQHSQRQKRNLFLQRLHEEEQIPSSGVENGHTVSPDDNQDKNIVESLENDVHFWTDFSKVHYHPQSLYELREEINDRLRFFLEECDHIQRIQFLVDDSGGFSSVVENFLVNIADEYSNTPVMLYTNSAVSFARLSPLCKLVVPVGLPSLSEVSTYLRVNDGKQYHCSAVYAAALHSLSLPFRMDLPGPSAISSCTYGALDVNNIVQTLSGQLRQNTVVMLDATMPAPCLTGMKVAKEPILRNLQCLTPDVSEALEDPQSVETLVINGAFQSGGNRATVSEVQQAISAAYGHSIPRPRFCHLSVAACPLPIPLPFPSIFSDNVSQSGQLLGSPTPNSISKGSLEVHSIPMAARLRSSHDVLPFLSNRVDNLRKHGIRRGALGGELLSSWGFGREEVEDMAETLSNLVKVLDPFSDGSSDSD</sequence>
<evidence type="ECO:0000313" key="3">
    <source>
        <dbReference type="Proteomes" id="UP001443914"/>
    </source>
</evidence>
<name>A0AAW1JQA0_SAPOF</name>
<accession>A0AAW1JQA0</accession>
<dbReference type="InterPro" id="IPR049942">
    <property type="entry name" value="DML1/Misato"/>
</dbReference>
<dbReference type="SUPFAM" id="SSF52490">
    <property type="entry name" value="Tubulin nucleotide-binding domain-like"/>
    <property type="match status" value="1"/>
</dbReference>
<dbReference type="InterPro" id="IPR019605">
    <property type="entry name" value="Misato_II_tubulin-like"/>
</dbReference>
<protein>
    <recommendedName>
        <fullName evidence="1">Misato Segment II tubulin-like domain-containing protein</fullName>
    </recommendedName>
</protein>
<organism evidence="2 3">
    <name type="scientific">Saponaria officinalis</name>
    <name type="common">Common soapwort</name>
    <name type="synonym">Lychnis saponaria</name>
    <dbReference type="NCBI Taxonomy" id="3572"/>
    <lineage>
        <taxon>Eukaryota</taxon>
        <taxon>Viridiplantae</taxon>
        <taxon>Streptophyta</taxon>
        <taxon>Embryophyta</taxon>
        <taxon>Tracheophyta</taxon>
        <taxon>Spermatophyta</taxon>
        <taxon>Magnoliopsida</taxon>
        <taxon>eudicotyledons</taxon>
        <taxon>Gunneridae</taxon>
        <taxon>Pentapetalae</taxon>
        <taxon>Caryophyllales</taxon>
        <taxon>Caryophyllaceae</taxon>
        <taxon>Caryophylleae</taxon>
        <taxon>Saponaria</taxon>
    </lineage>
</organism>
<feature type="domain" description="Misato Segment II tubulin-like" evidence="1">
    <location>
        <begin position="2"/>
        <end position="121"/>
    </location>
</feature>
<reference evidence="2" key="1">
    <citation type="submission" date="2024-03" db="EMBL/GenBank/DDBJ databases">
        <title>WGS assembly of Saponaria officinalis var. Norfolk2.</title>
        <authorList>
            <person name="Jenkins J."/>
            <person name="Shu S."/>
            <person name="Grimwood J."/>
            <person name="Barry K."/>
            <person name="Goodstein D."/>
            <person name="Schmutz J."/>
            <person name="Leebens-Mack J."/>
            <person name="Osbourn A."/>
        </authorList>
    </citation>
    <scope>NUCLEOTIDE SEQUENCE [LARGE SCALE GENOMIC DNA]</scope>
    <source>
        <strain evidence="2">JIC</strain>
    </source>
</reference>
<keyword evidence="3" id="KW-1185">Reference proteome</keyword>
<evidence type="ECO:0000313" key="2">
    <source>
        <dbReference type="EMBL" id="KAK9705011.1"/>
    </source>
</evidence>
<dbReference type="Pfam" id="PF10644">
    <property type="entry name" value="Misat_Tub_SegII"/>
    <property type="match status" value="1"/>
</dbReference>
<dbReference type="PANTHER" id="PTHR13391">
    <property type="entry name" value="MITOCHONDRIAL DISTRIBUTION REGULATOR MISATO"/>
    <property type="match status" value="1"/>
</dbReference>